<dbReference type="AlphaFoldDB" id="A0A7E4WDD3"/>
<dbReference type="WBParaSite" id="Pan_g9504.t1">
    <property type="protein sequence ID" value="Pan_g9504.t1"/>
    <property type="gene ID" value="Pan_g9504"/>
</dbReference>
<keyword evidence="1" id="KW-0472">Membrane</keyword>
<evidence type="ECO:0000313" key="2">
    <source>
        <dbReference type="Proteomes" id="UP000492821"/>
    </source>
</evidence>
<organism evidence="2 3">
    <name type="scientific">Panagrellus redivivus</name>
    <name type="common">Microworm</name>
    <dbReference type="NCBI Taxonomy" id="6233"/>
    <lineage>
        <taxon>Eukaryota</taxon>
        <taxon>Metazoa</taxon>
        <taxon>Ecdysozoa</taxon>
        <taxon>Nematoda</taxon>
        <taxon>Chromadorea</taxon>
        <taxon>Rhabditida</taxon>
        <taxon>Tylenchina</taxon>
        <taxon>Panagrolaimomorpha</taxon>
        <taxon>Panagrolaimoidea</taxon>
        <taxon>Panagrolaimidae</taxon>
        <taxon>Panagrellus</taxon>
    </lineage>
</organism>
<name>A0A7E4WDD3_PANRE</name>
<feature type="transmembrane region" description="Helical" evidence="1">
    <location>
        <begin position="36"/>
        <end position="57"/>
    </location>
</feature>
<reference evidence="3" key="2">
    <citation type="submission" date="2020-10" db="UniProtKB">
        <authorList>
            <consortium name="WormBaseParasite"/>
        </authorList>
    </citation>
    <scope>IDENTIFICATION</scope>
</reference>
<evidence type="ECO:0000256" key="1">
    <source>
        <dbReference type="SAM" id="Phobius"/>
    </source>
</evidence>
<accession>A0A7E4WDD3</accession>
<dbReference type="Proteomes" id="UP000492821">
    <property type="component" value="Unassembled WGS sequence"/>
</dbReference>
<feature type="transmembrane region" description="Helical" evidence="1">
    <location>
        <begin position="12"/>
        <end position="30"/>
    </location>
</feature>
<evidence type="ECO:0000313" key="3">
    <source>
        <dbReference type="WBParaSite" id="Pan_g9504.t1"/>
    </source>
</evidence>
<protein>
    <submittedName>
        <fullName evidence="3">DUF485 domain-containing protein</fullName>
    </submittedName>
</protein>
<keyword evidence="2" id="KW-1185">Reference proteome</keyword>
<keyword evidence="1" id="KW-0812">Transmembrane</keyword>
<reference evidence="2" key="1">
    <citation type="journal article" date="2013" name="Genetics">
        <title>The draft genome and transcriptome of Panagrellus redivivus are shaped by the harsh demands of a free-living lifestyle.</title>
        <authorList>
            <person name="Srinivasan J."/>
            <person name="Dillman A.R."/>
            <person name="Macchietto M.G."/>
            <person name="Heikkinen L."/>
            <person name="Lakso M."/>
            <person name="Fracchia K.M."/>
            <person name="Antoshechkin I."/>
            <person name="Mortazavi A."/>
            <person name="Wong G."/>
            <person name="Sternberg P.W."/>
        </authorList>
    </citation>
    <scope>NUCLEOTIDE SEQUENCE [LARGE SCALE GENOMIC DNA]</scope>
    <source>
        <strain evidence="2">MT8872</strain>
    </source>
</reference>
<sequence length="95" mass="10421">MLNATETMRKHSSITTALYLVAFYAVIWLLMPLPAIRLPLTLAINAGFYGLSVFILLHIGRAAIATYHNPAAVIDSLRRPFTAPGSRRLGDAKRA</sequence>
<keyword evidence="1" id="KW-1133">Transmembrane helix</keyword>
<proteinExistence type="predicted"/>